<gene>
    <name evidence="2" type="ORF">HanXRQr2_Chr10g0420941</name>
</gene>
<sequence length="53" mass="6015">MMITHSLCIVQCWHVFVCAFTSQSDYAAMVVYPLHFEDEIFRVLAGKLTCCGV</sequence>
<evidence type="ECO:0000313" key="2">
    <source>
        <dbReference type="EMBL" id="KAF5784784.1"/>
    </source>
</evidence>
<feature type="signal peptide" evidence="1">
    <location>
        <begin position="1"/>
        <end position="19"/>
    </location>
</feature>
<dbReference type="EMBL" id="MNCJ02000325">
    <property type="protein sequence ID" value="KAF5784784.1"/>
    <property type="molecule type" value="Genomic_DNA"/>
</dbReference>
<keyword evidence="3" id="KW-1185">Reference proteome</keyword>
<name>A0A9K3HUU9_HELAN</name>
<dbReference type="Gramene" id="mRNA:HanXRQr2_Chr10g0420941">
    <property type="protein sequence ID" value="CDS:HanXRQr2_Chr10g0420941.1"/>
    <property type="gene ID" value="HanXRQr2_Chr10g0420941"/>
</dbReference>
<protein>
    <submittedName>
        <fullName evidence="2">Uncharacterized protein</fullName>
    </submittedName>
</protein>
<proteinExistence type="predicted"/>
<dbReference type="Proteomes" id="UP000215914">
    <property type="component" value="Unassembled WGS sequence"/>
</dbReference>
<evidence type="ECO:0000256" key="1">
    <source>
        <dbReference type="SAM" id="SignalP"/>
    </source>
</evidence>
<accession>A0A9K3HUU9</accession>
<evidence type="ECO:0000313" key="3">
    <source>
        <dbReference type="Proteomes" id="UP000215914"/>
    </source>
</evidence>
<keyword evidence="1" id="KW-0732">Signal</keyword>
<dbReference type="AlphaFoldDB" id="A0A9K3HUU9"/>
<reference evidence="2" key="2">
    <citation type="submission" date="2020-06" db="EMBL/GenBank/DDBJ databases">
        <title>Helianthus annuus Genome sequencing and assembly Release 2.</title>
        <authorList>
            <person name="Gouzy J."/>
            <person name="Langlade N."/>
            <person name="Munos S."/>
        </authorList>
    </citation>
    <scope>NUCLEOTIDE SEQUENCE</scope>
    <source>
        <tissue evidence="2">Leaves</tissue>
    </source>
</reference>
<comment type="caution">
    <text evidence="2">The sequence shown here is derived from an EMBL/GenBank/DDBJ whole genome shotgun (WGS) entry which is preliminary data.</text>
</comment>
<organism evidence="2 3">
    <name type="scientific">Helianthus annuus</name>
    <name type="common">Common sunflower</name>
    <dbReference type="NCBI Taxonomy" id="4232"/>
    <lineage>
        <taxon>Eukaryota</taxon>
        <taxon>Viridiplantae</taxon>
        <taxon>Streptophyta</taxon>
        <taxon>Embryophyta</taxon>
        <taxon>Tracheophyta</taxon>
        <taxon>Spermatophyta</taxon>
        <taxon>Magnoliopsida</taxon>
        <taxon>eudicotyledons</taxon>
        <taxon>Gunneridae</taxon>
        <taxon>Pentapetalae</taxon>
        <taxon>asterids</taxon>
        <taxon>campanulids</taxon>
        <taxon>Asterales</taxon>
        <taxon>Asteraceae</taxon>
        <taxon>Asteroideae</taxon>
        <taxon>Heliantheae alliance</taxon>
        <taxon>Heliantheae</taxon>
        <taxon>Helianthus</taxon>
    </lineage>
</organism>
<reference evidence="2" key="1">
    <citation type="journal article" date="2017" name="Nature">
        <title>The sunflower genome provides insights into oil metabolism, flowering and Asterid evolution.</title>
        <authorList>
            <person name="Badouin H."/>
            <person name="Gouzy J."/>
            <person name="Grassa C.J."/>
            <person name="Murat F."/>
            <person name="Staton S.E."/>
            <person name="Cottret L."/>
            <person name="Lelandais-Briere C."/>
            <person name="Owens G.L."/>
            <person name="Carrere S."/>
            <person name="Mayjonade B."/>
            <person name="Legrand L."/>
            <person name="Gill N."/>
            <person name="Kane N.C."/>
            <person name="Bowers J.E."/>
            <person name="Hubner S."/>
            <person name="Bellec A."/>
            <person name="Berard A."/>
            <person name="Berges H."/>
            <person name="Blanchet N."/>
            <person name="Boniface M.C."/>
            <person name="Brunel D."/>
            <person name="Catrice O."/>
            <person name="Chaidir N."/>
            <person name="Claudel C."/>
            <person name="Donnadieu C."/>
            <person name="Faraut T."/>
            <person name="Fievet G."/>
            <person name="Helmstetter N."/>
            <person name="King M."/>
            <person name="Knapp S.J."/>
            <person name="Lai Z."/>
            <person name="Le Paslier M.C."/>
            <person name="Lippi Y."/>
            <person name="Lorenzon L."/>
            <person name="Mandel J.R."/>
            <person name="Marage G."/>
            <person name="Marchand G."/>
            <person name="Marquand E."/>
            <person name="Bret-Mestries E."/>
            <person name="Morien E."/>
            <person name="Nambeesan S."/>
            <person name="Nguyen T."/>
            <person name="Pegot-Espagnet P."/>
            <person name="Pouilly N."/>
            <person name="Raftis F."/>
            <person name="Sallet E."/>
            <person name="Schiex T."/>
            <person name="Thomas J."/>
            <person name="Vandecasteele C."/>
            <person name="Vares D."/>
            <person name="Vear F."/>
            <person name="Vautrin S."/>
            <person name="Crespi M."/>
            <person name="Mangin B."/>
            <person name="Burke J.M."/>
            <person name="Salse J."/>
            <person name="Munos S."/>
            <person name="Vincourt P."/>
            <person name="Rieseberg L.H."/>
            <person name="Langlade N.B."/>
        </authorList>
    </citation>
    <scope>NUCLEOTIDE SEQUENCE</scope>
    <source>
        <tissue evidence="2">Leaves</tissue>
    </source>
</reference>
<feature type="chain" id="PRO_5039899358" evidence="1">
    <location>
        <begin position="20"/>
        <end position="53"/>
    </location>
</feature>